<dbReference type="EMBL" id="JBJUIK010000013">
    <property type="protein sequence ID" value="KAL3506772.1"/>
    <property type="molecule type" value="Genomic_DNA"/>
</dbReference>
<accession>A0ABD2YHA3</accession>
<protein>
    <submittedName>
        <fullName evidence="1">Uncharacterized protein</fullName>
    </submittedName>
</protein>
<evidence type="ECO:0000313" key="1">
    <source>
        <dbReference type="EMBL" id="KAL3506772.1"/>
    </source>
</evidence>
<reference evidence="1 2" key="1">
    <citation type="submission" date="2024-11" db="EMBL/GenBank/DDBJ databases">
        <title>A near-complete genome assembly of Cinchona calisaya.</title>
        <authorList>
            <person name="Lian D.C."/>
            <person name="Zhao X.W."/>
            <person name="Wei L."/>
        </authorList>
    </citation>
    <scope>NUCLEOTIDE SEQUENCE [LARGE SCALE GENOMIC DNA]</scope>
    <source>
        <tissue evidence="1">Nenye</tissue>
    </source>
</reference>
<gene>
    <name evidence="1" type="ORF">ACH5RR_032154</name>
</gene>
<sequence length="75" mass="8636">MSFLVDGCGAKLEIYVLRSILKEFCLDLIQFSLAGFSRVRRFHGSELWTITGKKDVLYENLIVTVMNNRVVRDIP</sequence>
<comment type="caution">
    <text evidence="1">The sequence shown here is derived from an EMBL/GenBank/DDBJ whole genome shotgun (WGS) entry which is preliminary data.</text>
</comment>
<evidence type="ECO:0000313" key="2">
    <source>
        <dbReference type="Proteomes" id="UP001630127"/>
    </source>
</evidence>
<name>A0ABD2YHA3_9GENT</name>
<dbReference type="Proteomes" id="UP001630127">
    <property type="component" value="Unassembled WGS sequence"/>
</dbReference>
<keyword evidence="2" id="KW-1185">Reference proteome</keyword>
<organism evidence="1 2">
    <name type="scientific">Cinchona calisaya</name>
    <dbReference type="NCBI Taxonomy" id="153742"/>
    <lineage>
        <taxon>Eukaryota</taxon>
        <taxon>Viridiplantae</taxon>
        <taxon>Streptophyta</taxon>
        <taxon>Embryophyta</taxon>
        <taxon>Tracheophyta</taxon>
        <taxon>Spermatophyta</taxon>
        <taxon>Magnoliopsida</taxon>
        <taxon>eudicotyledons</taxon>
        <taxon>Gunneridae</taxon>
        <taxon>Pentapetalae</taxon>
        <taxon>asterids</taxon>
        <taxon>lamiids</taxon>
        <taxon>Gentianales</taxon>
        <taxon>Rubiaceae</taxon>
        <taxon>Cinchonoideae</taxon>
        <taxon>Cinchoneae</taxon>
        <taxon>Cinchona</taxon>
    </lineage>
</organism>
<proteinExistence type="predicted"/>
<dbReference type="AlphaFoldDB" id="A0ABD2YHA3"/>